<evidence type="ECO:0000313" key="3">
    <source>
        <dbReference type="Proteomes" id="UP001519654"/>
    </source>
</evidence>
<sequence length="268" mass="28683">MTPLEPRPFRHYLSKVPEVTIFFWIIKILATKVGETFADFLNLTLGLGLTLTTVVMSALLAIALTIQFRVRGYVPALYWLVVVLISIVGTLITDSLVDNFGVPLMSATVVFATLLAATFGLWYAHERTLSIHTIDTPRREAFYWLAILFTFALGTAAGDLAAEALGLGYGVAALAFAAVIGAVWLVKNGLGPVAAFWIAYIATRPLGASLGDLLAQPPANGGLGLGTAVTSVLFLATILCTVAYLTITRRDRPSLDAAAARTQARPSW</sequence>
<dbReference type="InterPro" id="IPR007136">
    <property type="entry name" value="DUF347"/>
</dbReference>
<keyword evidence="1" id="KW-0812">Transmembrane</keyword>
<reference evidence="2 3" key="1">
    <citation type="submission" date="2021-06" db="EMBL/GenBank/DDBJ databases">
        <title>Actinoplanes lichenicola sp. nov., and Actinoplanes ovalisporus sp. nov., isolated from lichen in Thailand.</title>
        <authorList>
            <person name="Saeng-In P."/>
            <person name="Kanchanasin P."/>
            <person name="Yuki M."/>
            <person name="Kudo T."/>
            <person name="Ohkuma M."/>
            <person name="Phongsopitanun W."/>
            <person name="Tanasupawat S."/>
        </authorList>
    </citation>
    <scope>NUCLEOTIDE SEQUENCE [LARGE SCALE GENOMIC DNA]</scope>
    <source>
        <strain evidence="2 3">NBRC 110975</strain>
    </source>
</reference>
<organism evidence="2 3">
    <name type="scientific">Paractinoplanes bogorensis</name>
    <dbReference type="NCBI Taxonomy" id="1610840"/>
    <lineage>
        <taxon>Bacteria</taxon>
        <taxon>Bacillati</taxon>
        <taxon>Actinomycetota</taxon>
        <taxon>Actinomycetes</taxon>
        <taxon>Micromonosporales</taxon>
        <taxon>Micromonosporaceae</taxon>
        <taxon>Paractinoplanes</taxon>
    </lineage>
</organism>
<dbReference type="EMBL" id="JAHKKG010000010">
    <property type="protein sequence ID" value="MBU2667995.1"/>
    <property type="molecule type" value="Genomic_DNA"/>
</dbReference>
<accession>A0ABS5Z0S8</accession>
<keyword evidence="3" id="KW-1185">Reference proteome</keyword>
<gene>
    <name evidence="2" type="ORF">KOI35_31235</name>
</gene>
<feature type="transmembrane region" description="Helical" evidence="1">
    <location>
        <begin position="142"/>
        <end position="161"/>
    </location>
</feature>
<feature type="transmembrane region" description="Helical" evidence="1">
    <location>
        <begin position="43"/>
        <end position="66"/>
    </location>
</feature>
<feature type="transmembrane region" description="Helical" evidence="1">
    <location>
        <begin position="167"/>
        <end position="186"/>
    </location>
</feature>
<name>A0ABS5Z0S8_9ACTN</name>
<keyword evidence="1" id="KW-0472">Membrane</keyword>
<feature type="transmembrane region" description="Helical" evidence="1">
    <location>
        <begin position="12"/>
        <end position="31"/>
    </location>
</feature>
<keyword evidence="1" id="KW-1133">Transmembrane helix</keyword>
<dbReference type="RefSeq" id="WP_215792246.1">
    <property type="nucleotide sequence ID" value="NZ_JAHKKG010000010.1"/>
</dbReference>
<feature type="transmembrane region" description="Helical" evidence="1">
    <location>
        <begin position="104"/>
        <end position="122"/>
    </location>
</feature>
<proteinExistence type="predicted"/>
<evidence type="ECO:0008006" key="4">
    <source>
        <dbReference type="Google" id="ProtNLM"/>
    </source>
</evidence>
<evidence type="ECO:0000256" key="1">
    <source>
        <dbReference type="SAM" id="Phobius"/>
    </source>
</evidence>
<comment type="caution">
    <text evidence="2">The sequence shown here is derived from an EMBL/GenBank/DDBJ whole genome shotgun (WGS) entry which is preliminary data.</text>
</comment>
<dbReference type="Pfam" id="PF03988">
    <property type="entry name" value="DUF347"/>
    <property type="match status" value="4"/>
</dbReference>
<feature type="transmembrane region" description="Helical" evidence="1">
    <location>
        <begin position="73"/>
        <end position="92"/>
    </location>
</feature>
<dbReference type="Proteomes" id="UP001519654">
    <property type="component" value="Unassembled WGS sequence"/>
</dbReference>
<protein>
    <recommendedName>
        <fullName evidence="4">Membrane-anchored protein</fullName>
    </recommendedName>
</protein>
<feature type="transmembrane region" description="Helical" evidence="1">
    <location>
        <begin position="223"/>
        <end position="245"/>
    </location>
</feature>
<evidence type="ECO:0000313" key="2">
    <source>
        <dbReference type="EMBL" id="MBU2667995.1"/>
    </source>
</evidence>
<feature type="transmembrane region" description="Helical" evidence="1">
    <location>
        <begin position="193"/>
        <end position="211"/>
    </location>
</feature>